<sequence length="502" mass="55818">MTGFVYLVGAGPGDPGLITLKGKEAIQKADVIVYDRLASSRLLRYARANAELIYVGKSPDHHAYTQQEINDTLVQKAKEGKCVVRLKGGDPFVFGRGGEEGERLISEGIRFEVIPGITSAIAVPAYAGIPVTHRDYNSSFAIISGHKRSSIDWERLANASETLIFLMGVSNLPMIVEQLMKYGRSKETPVALIRWGTRVEQETLIGKLADIEQKVREANFRSPAVIVIGEVVHLRERLSWFENKPLFGKRVLVTRARSQNSVLAEKIEAWGGEAWEFPTIRISPPSDFAPLDQALRQLSSYDWVIFTSVNGVEYFFQRLRELNMDIRQMAKARIAAVGEKTAAVLQEKGIIVDVLPNDFKAESLVKSLRTQVTPEEKVLIPRGNLARNLLPQELERMGCQVTAVDAYQTESNIESATEIIEMLQEKKIHILTFTSSSTVKNLVEGLRPYCDDILSLLNQTTIACIGPITAHTAEKLGLKVDIVAESYTIDGLMESLIKVKTH</sequence>
<protein>
    <recommendedName>
        <fullName evidence="3">Uroporphyrinogen-III C-methyltransferase</fullName>
        <ecNumber evidence="2">2.1.1.107</ecNumber>
    </recommendedName>
    <alternativeName>
        <fullName evidence="8">Uroporphyrinogen III methylase</fullName>
    </alternativeName>
</protein>
<dbReference type="InterPro" id="IPR036108">
    <property type="entry name" value="4pyrrol_syn_uPrphyn_synt_sf"/>
</dbReference>
<dbReference type="CDD" id="cd06578">
    <property type="entry name" value="HemD"/>
    <property type="match status" value="1"/>
</dbReference>
<dbReference type="SUPFAM" id="SSF53790">
    <property type="entry name" value="Tetrapyrrole methylase"/>
    <property type="match status" value="1"/>
</dbReference>
<reference evidence="12 13" key="1">
    <citation type="submission" date="2018-06" db="EMBL/GenBank/DDBJ databases">
        <title>Thermoflavimicrobium daqus sp. nov., a thermophilic microbe isolated from Moutai-flavour Daqu.</title>
        <authorList>
            <person name="Wang X."/>
            <person name="Zhou H."/>
        </authorList>
    </citation>
    <scope>NUCLEOTIDE SEQUENCE [LARGE SCALE GENOMIC DNA]</scope>
    <source>
        <strain evidence="12 13">FBKL4.011</strain>
    </source>
</reference>
<dbReference type="PROSITE" id="PS00839">
    <property type="entry name" value="SUMT_1"/>
    <property type="match status" value="1"/>
</dbReference>
<dbReference type="Gene3D" id="3.30.950.10">
    <property type="entry name" value="Methyltransferase, Cobalt-precorrin-4 Transmethylase, Domain 2"/>
    <property type="match status" value="1"/>
</dbReference>
<dbReference type="Gene3D" id="3.40.1010.10">
    <property type="entry name" value="Cobalt-precorrin-4 Transmethylase, Domain 1"/>
    <property type="match status" value="1"/>
</dbReference>
<dbReference type="GO" id="GO:0004852">
    <property type="term" value="F:uroporphyrinogen-III synthase activity"/>
    <property type="evidence" value="ECO:0007669"/>
    <property type="project" value="InterPro"/>
</dbReference>
<dbReference type="InterPro" id="IPR035996">
    <property type="entry name" value="4pyrrol_Methylase_sf"/>
</dbReference>
<keyword evidence="13" id="KW-1185">Reference proteome</keyword>
<dbReference type="Pfam" id="PF00590">
    <property type="entry name" value="TP_methylase"/>
    <property type="match status" value="1"/>
</dbReference>
<evidence type="ECO:0000256" key="9">
    <source>
        <dbReference type="RuleBase" id="RU003960"/>
    </source>
</evidence>
<dbReference type="SUPFAM" id="SSF69618">
    <property type="entry name" value="HemD-like"/>
    <property type="match status" value="1"/>
</dbReference>
<dbReference type="InterPro" id="IPR000878">
    <property type="entry name" value="4pyrrol_Mease"/>
</dbReference>
<dbReference type="Pfam" id="PF02602">
    <property type="entry name" value="HEM4"/>
    <property type="match status" value="1"/>
</dbReference>
<gene>
    <name evidence="12" type="primary">cobA</name>
    <name evidence="12" type="ORF">DL897_01105</name>
</gene>
<keyword evidence="5 9" id="KW-0808">Transferase</keyword>
<evidence type="ECO:0000256" key="1">
    <source>
        <dbReference type="ARBA" id="ARBA00005879"/>
    </source>
</evidence>
<dbReference type="FunFam" id="3.40.1010.10:FF:000001">
    <property type="entry name" value="Siroheme synthase"/>
    <property type="match status" value="1"/>
</dbReference>
<comment type="similarity">
    <text evidence="1 9">Belongs to the precorrin methyltransferase family.</text>
</comment>
<reference evidence="12 13" key="2">
    <citation type="submission" date="2018-06" db="EMBL/GenBank/DDBJ databases">
        <authorList>
            <person name="Zhirakovskaya E."/>
        </authorList>
    </citation>
    <scope>NUCLEOTIDE SEQUENCE [LARGE SCALE GENOMIC DNA]</scope>
    <source>
        <strain evidence="12 13">FBKL4.011</strain>
    </source>
</reference>
<dbReference type="Proteomes" id="UP000251213">
    <property type="component" value="Unassembled WGS sequence"/>
</dbReference>
<comment type="caution">
    <text evidence="12">The sequence shown here is derived from an EMBL/GenBank/DDBJ whole genome shotgun (WGS) entry which is preliminary data.</text>
</comment>
<keyword evidence="4 9" id="KW-0489">Methyltransferase</keyword>
<evidence type="ECO:0000313" key="12">
    <source>
        <dbReference type="EMBL" id="RAL26679.1"/>
    </source>
</evidence>
<dbReference type="GO" id="GO:0032259">
    <property type="term" value="P:methylation"/>
    <property type="evidence" value="ECO:0007669"/>
    <property type="project" value="UniProtKB-KW"/>
</dbReference>
<dbReference type="InterPro" id="IPR006366">
    <property type="entry name" value="CobA/CysG_C"/>
</dbReference>
<evidence type="ECO:0000256" key="6">
    <source>
        <dbReference type="ARBA" id="ARBA00022691"/>
    </source>
</evidence>
<dbReference type="InterPro" id="IPR050161">
    <property type="entry name" value="Siro_Cobalamin_biosynth"/>
</dbReference>
<proteinExistence type="inferred from homology"/>
<evidence type="ECO:0000256" key="3">
    <source>
        <dbReference type="ARBA" id="ARBA00018323"/>
    </source>
</evidence>
<dbReference type="GO" id="GO:0019354">
    <property type="term" value="P:siroheme biosynthetic process"/>
    <property type="evidence" value="ECO:0007669"/>
    <property type="project" value="InterPro"/>
</dbReference>
<dbReference type="InterPro" id="IPR003754">
    <property type="entry name" value="4pyrrol_synth_uPrphyn_synth"/>
</dbReference>
<dbReference type="PROSITE" id="PS00840">
    <property type="entry name" value="SUMT_2"/>
    <property type="match status" value="1"/>
</dbReference>
<dbReference type="GO" id="GO:0004851">
    <property type="term" value="F:uroporphyrin-III C-methyltransferase activity"/>
    <property type="evidence" value="ECO:0007669"/>
    <property type="project" value="UniProtKB-EC"/>
</dbReference>
<dbReference type="InterPro" id="IPR003043">
    <property type="entry name" value="Uropor_MeTrfase_CS"/>
</dbReference>
<dbReference type="RefSeq" id="WP_113657284.1">
    <property type="nucleotide sequence ID" value="NZ_KZ845663.1"/>
</dbReference>
<dbReference type="InterPro" id="IPR014777">
    <property type="entry name" value="4pyrrole_Mease_sub1"/>
</dbReference>
<dbReference type="AlphaFoldDB" id="A0A364K8Q5"/>
<evidence type="ECO:0000256" key="8">
    <source>
        <dbReference type="ARBA" id="ARBA00079776"/>
    </source>
</evidence>
<evidence type="ECO:0000256" key="2">
    <source>
        <dbReference type="ARBA" id="ARBA00012162"/>
    </source>
</evidence>
<name>A0A364K8Q5_9BACL</name>
<dbReference type="FunFam" id="3.30.950.10:FF:000001">
    <property type="entry name" value="Siroheme synthase"/>
    <property type="match status" value="1"/>
</dbReference>
<keyword evidence="7" id="KW-0627">Porphyrin biosynthesis</keyword>
<dbReference type="Gene3D" id="3.40.50.10090">
    <property type="match status" value="2"/>
</dbReference>
<evidence type="ECO:0000259" key="11">
    <source>
        <dbReference type="Pfam" id="PF02602"/>
    </source>
</evidence>
<dbReference type="CDD" id="cd11642">
    <property type="entry name" value="SUMT"/>
    <property type="match status" value="1"/>
</dbReference>
<dbReference type="EMBL" id="QJKK01000001">
    <property type="protein sequence ID" value="RAL26679.1"/>
    <property type="molecule type" value="Genomic_DNA"/>
</dbReference>
<keyword evidence="6" id="KW-0949">S-adenosyl-L-methionine</keyword>
<evidence type="ECO:0000313" key="13">
    <source>
        <dbReference type="Proteomes" id="UP000251213"/>
    </source>
</evidence>
<dbReference type="OrthoDB" id="9815856at2"/>
<feature type="domain" description="Tetrapyrrole biosynthesis uroporphyrinogen III synthase" evidence="11">
    <location>
        <begin position="262"/>
        <end position="493"/>
    </location>
</feature>
<evidence type="ECO:0000259" key="10">
    <source>
        <dbReference type="Pfam" id="PF00590"/>
    </source>
</evidence>
<organism evidence="12 13">
    <name type="scientific">Thermoflavimicrobium daqui</name>
    <dbReference type="NCBI Taxonomy" id="2137476"/>
    <lineage>
        <taxon>Bacteria</taxon>
        <taxon>Bacillati</taxon>
        <taxon>Bacillota</taxon>
        <taxon>Bacilli</taxon>
        <taxon>Bacillales</taxon>
        <taxon>Thermoactinomycetaceae</taxon>
        <taxon>Thermoflavimicrobium</taxon>
    </lineage>
</organism>
<evidence type="ECO:0000256" key="4">
    <source>
        <dbReference type="ARBA" id="ARBA00022603"/>
    </source>
</evidence>
<dbReference type="PANTHER" id="PTHR45790:SF3">
    <property type="entry name" value="S-ADENOSYL-L-METHIONINE-DEPENDENT UROPORPHYRINOGEN III METHYLTRANSFERASE, CHLOROPLASTIC"/>
    <property type="match status" value="1"/>
</dbReference>
<dbReference type="PANTHER" id="PTHR45790">
    <property type="entry name" value="SIROHEME SYNTHASE-RELATED"/>
    <property type="match status" value="1"/>
</dbReference>
<feature type="domain" description="Tetrapyrrole methylase" evidence="10">
    <location>
        <begin position="5"/>
        <end position="211"/>
    </location>
</feature>
<evidence type="ECO:0000256" key="7">
    <source>
        <dbReference type="ARBA" id="ARBA00023244"/>
    </source>
</evidence>
<accession>A0A364K8Q5</accession>
<dbReference type="EC" id="2.1.1.107" evidence="2"/>
<dbReference type="FunFam" id="3.40.50.10090:FF:000001">
    <property type="entry name" value="Bifunctional uroporphyrinogen-III C-methyltransferase/uroporphyrinogen-III synthase"/>
    <property type="match status" value="1"/>
</dbReference>
<dbReference type="NCBIfam" id="TIGR01469">
    <property type="entry name" value="cobA_cysG_Cterm"/>
    <property type="match status" value="1"/>
</dbReference>
<dbReference type="NCBIfam" id="NF004790">
    <property type="entry name" value="PRK06136.1"/>
    <property type="match status" value="1"/>
</dbReference>
<evidence type="ECO:0000256" key="5">
    <source>
        <dbReference type="ARBA" id="ARBA00022679"/>
    </source>
</evidence>
<dbReference type="InterPro" id="IPR014776">
    <property type="entry name" value="4pyrrole_Mease_sub2"/>
</dbReference>